<keyword evidence="2" id="KW-1185">Reference proteome</keyword>
<dbReference type="EMBL" id="QTSX02002240">
    <property type="protein sequence ID" value="KAJ9076865.1"/>
    <property type="molecule type" value="Genomic_DNA"/>
</dbReference>
<organism evidence="1 2">
    <name type="scientific">Entomophthora muscae</name>
    <dbReference type="NCBI Taxonomy" id="34485"/>
    <lineage>
        <taxon>Eukaryota</taxon>
        <taxon>Fungi</taxon>
        <taxon>Fungi incertae sedis</taxon>
        <taxon>Zoopagomycota</taxon>
        <taxon>Entomophthoromycotina</taxon>
        <taxon>Entomophthoromycetes</taxon>
        <taxon>Entomophthorales</taxon>
        <taxon>Entomophthoraceae</taxon>
        <taxon>Entomophthora</taxon>
    </lineage>
</organism>
<sequence length="310" mass="33935">MLNNSAPDRKDCTIFLGGFDDQVDEKVLHDTCLPFGEVVEVQIPSNPSSASEHRGFGFIEFEAAADAQAAIDNPHLSELFGKVIKVFIAKDSRVGQNSSRAVWSEDSWLQKHAVGEALDSAPKIEEEKRDESAEGAEAKKQKVKKSGNPKVFFDILIGGESVGRITMVLRADVVPKTAENFRVLCTHEKGYGFRKSTFHRIIPRFMCQGGDFTNHNGTGGKSIYGGKFPDENFSLKHAGLGTLSMANAGPNTNGSQFFICTDQTPWLDNKHVVFGYVESGLDIVKKMEAQGSEAGKPQKKVTIFDCGELE</sequence>
<name>A0ACC2TQM4_9FUNG</name>
<evidence type="ECO:0000313" key="2">
    <source>
        <dbReference type="Proteomes" id="UP001165960"/>
    </source>
</evidence>
<reference evidence="1" key="1">
    <citation type="submission" date="2022-04" db="EMBL/GenBank/DDBJ databases">
        <title>Genome of the entomopathogenic fungus Entomophthora muscae.</title>
        <authorList>
            <person name="Elya C."/>
            <person name="Lovett B.R."/>
            <person name="Lee E."/>
            <person name="Macias A.M."/>
            <person name="Hajek A.E."/>
            <person name="De Bivort B.L."/>
            <person name="Kasson M.T."/>
            <person name="De Fine Licht H.H."/>
            <person name="Stajich J.E."/>
        </authorList>
    </citation>
    <scope>NUCLEOTIDE SEQUENCE</scope>
    <source>
        <strain evidence="1">Berkeley</strain>
    </source>
</reference>
<evidence type="ECO:0000313" key="1">
    <source>
        <dbReference type="EMBL" id="KAJ9076865.1"/>
    </source>
</evidence>
<gene>
    <name evidence="1" type="ORF">DSO57_1022184</name>
</gene>
<comment type="caution">
    <text evidence="1">The sequence shown here is derived from an EMBL/GenBank/DDBJ whole genome shotgun (WGS) entry which is preliminary data.</text>
</comment>
<dbReference type="Proteomes" id="UP001165960">
    <property type="component" value="Unassembled WGS sequence"/>
</dbReference>
<protein>
    <submittedName>
        <fullName evidence="1">Uncharacterized protein</fullName>
    </submittedName>
</protein>
<proteinExistence type="predicted"/>
<accession>A0ACC2TQM4</accession>